<sequence length="124" mass="13439">MVRTDRPGPSPVARSCDPSSLRLPLILSLFLCNRIKNLRIFSSSNNLANSVTNHFLQTSACADQVTLVTFPSFVTVTLGLIGLVWLLTVSVASMEGIKGLPVSVPVDVTGSFDNSQDRLEFEKT</sequence>
<dbReference type="AlphaFoldDB" id="A0A2A2J2C6"/>
<evidence type="ECO:0000313" key="3">
    <source>
        <dbReference type="Proteomes" id="UP000218231"/>
    </source>
</evidence>
<feature type="transmembrane region" description="Helical" evidence="1">
    <location>
        <begin position="73"/>
        <end position="92"/>
    </location>
</feature>
<name>A0A2A2J2C6_9BILA</name>
<keyword evidence="1" id="KW-1133">Transmembrane helix</keyword>
<reference evidence="2 3" key="1">
    <citation type="journal article" date="2017" name="Curr. Biol.">
        <title>Genome architecture and evolution of a unichromosomal asexual nematode.</title>
        <authorList>
            <person name="Fradin H."/>
            <person name="Zegar C."/>
            <person name="Gutwein M."/>
            <person name="Lucas J."/>
            <person name="Kovtun M."/>
            <person name="Corcoran D."/>
            <person name="Baugh L.R."/>
            <person name="Kiontke K."/>
            <person name="Gunsalus K."/>
            <person name="Fitch D.H."/>
            <person name="Piano F."/>
        </authorList>
    </citation>
    <scope>NUCLEOTIDE SEQUENCE [LARGE SCALE GENOMIC DNA]</scope>
    <source>
        <strain evidence="2">PF1309</strain>
    </source>
</reference>
<accession>A0A2A2J2C6</accession>
<keyword evidence="1" id="KW-0812">Transmembrane</keyword>
<keyword evidence="1" id="KW-0472">Membrane</keyword>
<evidence type="ECO:0000256" key="1">
    <source>
        <dbReference type="SAM" id="Phobius"/>
    </source>
</evidence>
<protein>
    <submittedName>
        <fullName evidence="2">Uncharacterized protein</fullName>
    </submittedName>
</protein>
<evidence type="ECO:0000313" key="2">
    <source>
        <dbReference type="EMBL" id="PAV55968.1"/>
    </source>
</evidence>
<keyword evidence="3" id="KW-1185">Reference proteome</keyword>
<gene>
    <name evidence="2" type="ORF">WR25_25436</name>
</gene>
<proteinExistence type="predicted"/>
<dbReference type="Proteomes" id="UP000218231">
    <property type="component" value="Unassembled WGS sequence"/>
</dbReference>
<organism evidence="2 3">
    <name type="scientific">Diploscapter pachys</name>
    <dbReference type="NCBI Taxonomy" id="2018661"/>
    <lineage>
        <taxon>Eukaryota</taxon>
        <taxon>Metazoa</taxon>
        <taxon>Ecdysozoa</taxon>
        <taxon>Nematoda</taxon>
        <taxon>Chromadorea</taxon>
        <taxon>Rhabditida</taxon>
        <taxon>Rhabditina</taxon>
        <taxon>Rhabditomorpha</taxon>
        <taxon>Rhabditoidea</taxon>
        <taxon>Rhabditidae</taxon>
        <taxon>Diploscapter</taxon>
    </lineage>
</organism>
<dbReference type="EMBL" id="LIAE01010733">
    <property type="protein sequence ID" value="PAV55968.1"/>
    <property type="molecule type" value="Genomic_DNA"/>
</dbReference>
<comment type="caution">
    <text evidence="2">The sequence shown here is derived from an EMBL/GenBank/DDBJ whole genome shotgun (WGS) entry which is preliminary data.</text>
</comment>